<evidence type="ECO:0000256" key="4">
    <source>
        <dbReference type="ARBA" id="ARBA00023175"/>
    </source>
</evidence>
<dbReference type="PROSITE" id="PS50067">
    <property type="entry name" value="KINESIN_MOTOR_2"/>
    <property type="match status" value="1"/>
</dbReference>
<dbReference type="PANTHER" id="PTHR24115:SF1008">
    <property type="entry name" value="KINESIN-LIKE PROTEIN SUBITO"/>
    <property type="match status" value="1"/>
</dbReference>
<dbReference type="Gene3D" id="3.40.850.10">
    <property type="entry name" value="Kinesin motor domain"/>
    <property type="match status" value="1"/>
</dbReference>
<evidence type="ECO:0000256" key="7">
    <source>
        <dbReference type="SAM" id="MobiDB-lite"/>
    </source>
</evidence>
<dbReference type="GO" id="GO:0016887">
    <property type="term" value="F:ATP hydrolysis activity"/>
    <property type="evidence" value="ECO:0007669"/>
    <property type="project" value="TreeGrafter"/>
</dbReference>
<dbReference type="SMART" id="SM00129">
    <property type="entry name" value="KISc"/>
    <property type="match status" value="1"/>
</dbReference>
<feature type="region of interest" description="Disordered" evidence="7">
    <location>
        <begin position="506"/>
        <end position="529"/>
    </location>
</feature>
<organism evidence="9 10">
    <name type="scientific">Talaromyces proteolyticus</name>
    <dbReference type="NCBI Taxonomy" id="1131652"/>
    <lineage>
        <taxon>Eukaryota</taxon>
        <taxon>Fungi</taxon>
        <taxon>Dikarya</taxon>
        <taxon>Ascomycota</taxon>
        <taxon>Pezizomycotina</taxon>
        <taxon>Eurotiomycetes</taxon>
        <taxon>Eurotiomycetidae</taxon>
        <taxon>Eurotiales</taxon>
        <taxon>Trichocomaceae</taxon>
        <taxon>Talaromyces</taxon>
        <taxon>Talaromyces sect. Bacilispori</taxon>
    </lineage>
</organism>
<dbReference type="GO" id="GO:0003777">
    <property type="term" value="F:microtubule motor activity"/>
    <property type="evidence" value="ECO:0007669"/>
    <property type="project" value="InterPro"/>
</dbReference>
<dbReference type="InterPro" id="IPR001752">
    <property type="entry name" value="Kinesin_motor_dom"/>
</dbReference>
<dbReference type="SUPFAM" id="SSF52540">
    <property type="entry name" value="P-loop containing nucleoside triphosphate hydrolases"/>
    <property type="match status" value="1"/>
</dbReference>
<feature type="compositionally biased region" description="Polar residues" evidence="7">
    <location>
        <begin position="518"/>
        <end position="528"/>
    </location>
</feature>
<dbReference type="PRINTS" id="PR00380">
    <property type="entry name" value="KINESINHEAVY"/>
</dbReference>
<feature type="domain" description="Kinesin motor" evidence="8">
    <location>
        <begin position="14"/>
        <end position="490"/>
    </location>
</feature>
<feature type="compositionally biased region" description="Basic and acidic residues" evidence="7">
    <location>
        <begin position="739"/>
        <end position="749"/>
    </location>
</feature>
<dbReference type="AlphaFoldDB" id="A0AAD4KLQ9"/>
<dbReference type="GO" id="GO:0005634">
    <property type="term" value="C:nucleus"/>
    <property type="evidence" value="ECO:0007669"/>
    <property type="project" value="TreeGrafter"/>
</dbReference>
<evidence type="ECO:0000313" key="10">
    <source>
        <dbReference type="Proteomes" id="UP001201262"/>
    </source>
</evidence>
<evidence type="ECO:0000256" key="3">
    <source>
        <dbReference type="ARBA" id="ARBA00022840"/>
    </source>
</evidence>
<dbReference type="EMBL" id="JAJTJA010000008">
    <property type="protein sequence ID" value="KAH8695494.1"/>
    <property type="molecule type" value="Genomic_DNA"/>
</dbReference>
<dbReference type="InterPro" id="IPR027640">
    <property type="entry name" value="Kinesin-like_fam"/>
</dbReference>
<name>A0AAD4KLQ9_9EURO</name>
<dbReference type="GO" id="GO:0008017">
    <property type="term" value="F:microtubule binding"/>
    <property type="evidence" value="ECO:0007669"/>
    <property type="project" value="InterPro"/>
</dbReference>
<dbReference type="Proteomes" id="UP001201262">
    <property type="component" value="Unassembled WGS sequence"/>
</dbReference>
<sequence length="749" mass="83612">MNPPPKPASSQTSLFQVYLRLRPPITKEEAANVQRGERYLNVEPVVAAESQDESLQDSHPKHITLQPPNDSRKRAVEKFAFTRVFEEESKQLEVFESTGMASLIDGVLREGRDGLVATLGVTGSGKSHTILGSKSQRGMTQMSLDVLFRSLSSTIRSADNFEDPSLLPSLSATDPSEAQIFSARNFIDSIYGDPSERSRASRAQTPMSRAQTPMLDSFQTPVIPRRHLNQRLAALPGTPDVSHLTKLVDPDSEHVVLVSMYEVYNDRIFDLLSPSLVPGPGGVMTRQGGNSQRDRRRPLLFKSTEASPDRKVVAGLRKVVCSSYEEAMMVLETGLNERRIAGTGSNNVSSRSHGFFCLEVKKKVKSRRYGEVTWAGNTLTVVDLAGSERARNAKTAGATLAEAGKINESLMYLGQCLQMQSYFQDGNKTVVPYRQCKLTELLFSNSFPSSHLTSHNRHPQKAIMIVTADPLGDFNATSQILRYSALAREVTVPRIPSVTSTILSSSSISSQSRPQTSNGRTTPYSASTEDLEEAAREIVRITDDCEVLILKLAEEEIARQEAELKLKAFEEKFTLIEQEIREECWAEMEERMEEERKRWQTAWDQQIGRNEEHLDKKLELVSRDIKIYEDPEPTPDERVDELERENEYLYSKIAALERQINAQSPTHKPKAGSTIHDTSELSLLSNESSDLENAFQKIGTFKLADQYHHSTGSTKLTPKAAKVTPTAASAKKPRRVTARKRDLGPEEDL</sequence>
<dbReference type="GO" id="GO:0005874">
    <property type="term" value="C:microtubule"/>
    <property type="evidence" value="ECO:0007669"/>
    <property type="project" value="UniProtKB-KW"/>
</dbReference>
<dbReference type="Pfam" id="PF00225">
    <property type="entry name" value="Kinesin"/>
    <property type="match status" value="1"/>
</dbReference>
<feature type="region of interest" description="Disordered" evidence="7">
    <location>
        <begin position="709"/>
        <end position="749"/>
    </location>
</feature>
<dbReference type="FunFam" id="3.40.850.10:FF:000091">
    <property type="entry name" value="Kinesin family protein"/>
    <property type="match status" value="1"/>
</dbReference>
<keyword evidence="1" id="KW-0493">Microtubule</keyword>
<keyword evidence="10" id="KW-1185">Reference proteome</keyword>
<dbReference type="RefSeq" id="XP_046070636.1">
    <property type="nucleotide sequence ID" value="XM_046218436.1"/>
</dbReference>
<dbReference type="InterPro" id="IPR027417">
    <property type="entry name" value="P-loop_NTPase"/>
</dbReference>
<gene>
    <name evidence="9" type="ORF">BGW36DRAFT_398711</name>
</gene>
<keyword evidence="2 5" id="KW-0547">Nucleotide-binding</keyword>
<accession>A0AAD4KLQ9</accession>
<evidence type="ECO:0000256" key="5">
    <source>
        <dbReference type="PROSITE-ProRule" id="PRU00283"/>
    </source>
</evidence>
<dbReference type="FunFam" id="3.40.850.10:FF:000120">
    <property type="entry name" value="Kinesin family protein"/>
    <property type="match status" value="1"/>
</dbReference>
<evidence type="ECO:0000313" key="9">
    <source>
        <dbReference type="EMBL" id="KAH8695494.1"/>
    </source>
</evidence>
<feature type="compositionally biased region" description="Low complexity" evidence="7">
    <location>
        <begin position="506"/>
        <end position="517"/>
    </location>
</feature>
<proteinExistence type="inferred from homology"/>
<dbReference type="GO" id="GO:0007018">
    <property type="term" value="P:microtubule-based movement"/>
    <property type="evidence" value="ECO:0007669"/>
    <property type="project" value="InterPro"/>
</dbReference>
<reference evidence="9" key="1">
    <citation type="submission" date="2021-12" db="EMBL/GenBank/DDBJ databases">
        <title>Convergent genome expansion in fungi linked to evolution of root-endophyte symbiosis.</title>
        <authorList>
            <consortium name="DOE Joint Genome Institute"/>
            <person name="Ke Y.-H."/>
            <person name="Bonito G."/>
            <person name="Liao H.-L."/>
            <person name="Looney B."/>
            <person name="Rojas-Flechas A."/>
            <person name="Nash J."/>
            <person name="Hameed K."/>
            <person name="Schadt C."/>
            <person name="Martin F."/>
            <person name="Crous P.W."/>
            <person name="Miettinen O."/>
            <person name="Magnuson J.K."/>
            <person name="Labbe J."/>
            <person name="Jacobson D."/>
            <person name="Doktycz M.J."/>
            <person name="Veneault-Fourrey C."/>
            <person name="Kuo A."/>
            <person name="Mondo S."/>
            <person name="Calhoun S."/>
            <person name="Riley R."/>
            <person name="Ohm R."/>
            <person name="LaButti K."/>
            <person name="Andreopoulos B."/>
            <person name="Pangilinan J."/>
            <person name="Nolan M."/>
            <person name="Tritt A."/>
            <person name="Clum A."/>
            <person name="Lipzen A."/>
            <person name="Daum C."/>
            <person name="Barry K."/>
            <person name="Grigoriev I.V."/>
            <person name="Vilgalys R."/>
        </authorList>
    </citation>
    <scope>NUCLEOTIDE SEQUENCE</scope>
    <source>
        <strain evidence="9">PMI_201</strain>
    </source>
</reference>
<keyword evidence="6" id="KW-0175">Coiled coil</keyword>
<evidence type="ECO:0000256" key="1">
    <source>
        <dbReference type="ARBA" id="ARBA00022701"/>
    </source>
</evidence>
<feature type="compositionally biased region" description="Low complexity" evidence="7">
    <location>
        <begin position="714"/>
        <end position="730"/>
    </location>
</feature>
<dbReference type="GO" id="GO:0005524">
    <property type="term" value="F:ATP binding"/>
    <property type="evidence" value="ECO:0007669"/>
    <property type="project" value="UniProtKB-UniRule"/>
</dbReference>
<evidence type="ECO:0000256" key="2">
    <source>
        <dbReference type="ARBA" id="ARBA00022741"/>
    </source>
</evidence>
<comment type="similarity">
    <text evidence="5">Belongs to the TRAFAC class myosin-kinesin ATPase superfamily. Kinesin family.</text>
</comment>
<dbReference type="InterPro" id="IPR036961">
    <property type="entry name" value="Kinesin_motor_dom_sf"/>
</dbReference>
<evidence type="ECO:0000256" key="6">
    <source>
        <dbReference type="SAM" id="Coils"/>
    </source>
</evidence>
<feature type="region of interest" description="Disordered" evidence="7">
    <location>
        <begin position="50"/>
        <end position="71"/>
    </location>
</feature>
<feature type="coiled-coil region" evidence="6">
    <location>
        <begin position="550"/>
        <end position="579"/>
    </location>
</feature>
<dbReference type="GeneID" id="70248723"/>
<evidence type="ECO:0000259" key="8">
    <source>
        <dbReference type="PROSITE" id="PS50067"/>
    </source>
</evidence>
<feature type="binding site" evidence="5">
    <location>
        <begin position="120"/>
        <end position="127"/>
    </location>
    <ligand>
        <name>ATP</name>
        <dbReference type="ChEBI" id="CHEBI:30616"/>
    </ligand>
</feature>
<dbReference type="PANTHER" id="PTHR24115">
    <property type="entry name" value="KINESIN-RELATED"/>
    <property type="match status" value="1"/>
</dbReference>
<keyword evidence="4 5" id="KW-0505">Motor protein</keyword>
<dbReference type="GO" id="GO:0005871">
    <property type="term" value="C:kinesin complex"/>
    <property type="evidence" value="ECO:0007669"/>
    <property type="project" value="TreeGrafter"/>
</dbReference>
<keyword evidence="3 5" id="KW-0067">ATP-binding</keyword>
<comment type="caution">
    <text evidence="9">The sequence shown here is derived from an EMBL/GenBank/DDBJ whole genome shotgun (WGS) entry which is preliminary data.</text>
</comment>
<protein>
    <submittedName>
        <fullName evidence="9">Kinesin family protein</fullName>
    </submittedName>
</protein>